<accession>A0AAD5UYL8</accession>
<sequence length="274" mass="30661">MSFYPPPSFTQFQGAYPPFPAQFQGQFSQSSFQVTSATPPPDPPTALELSAVTSEVASQAIQRLLSLELQHAGFDSSEPYAMEWFEHEVTALIEKLFMYAHNCANHGNRAGPIAKDLVLACRRYGLETKEMFEVASQWKKRKRELTDLDTLDIEPAPPRSPSPELLPSDDEDQPQIIPATLRALPHYIPALPPKHTYLRTPASPPKKAALPSLEKKLKNATLVQGSLKNLLTNTEDTNDQDDGEILGAVVNWEATTHPRKRWKVRTSSDEMMMH</sequence>
<keyword evidence="4" id="KW-0805">Transcription regulation</keyword>
<evidence type="ECO:0000259" key="9">
    <source>
        <dbReference type="Pfam" id="PF10406"/>
    </source>
</evidence>
<dbReference type="GO" id="GO:0005669">
    <property type="term" value="C:transcription factor TFIID complex"/>
    <property type="evidence" value="ECO:0007669"/>
    <property type="project" value="InterPro"/>
</dbReference>
<evidence type="ECO:0000256" key="3">
    <source>
        <dbReference type="ARBA" id="ARBA00017307"/>
    </source>
</evidence>
<feature type="domain" description="Transcription factor TFIID subunit 8 C-terminal" evidence="9">
    <location>
        <begin position="184"/>
        <end position="230"/>
    </location>
</feature>
<organism evidence="10 11">
    <name type="scientific">Meripilus lineatus</name>
    <dbReference type="NCBI Taxonomy" id="2056292"/>
    <lineage>
        <taxon>Eukaryota</taxon>
        <taxon>Fungi</taxon>
        <taxon>Dikarya</taxon>
        <taxon>Basidiomycota</taxon>
        <taxon>Agaricomycotina</taxon>
        <taxon>Agaricomycetes</taxon>
        <taxon>Polyporales</taxon>
        <taxon>Meripilaceae</taxon>
        <taxon>Meripilus</taxon>
    </lineage>
</organism>
<comment type="similarity">
    <text evidence="2">Belongs to the TAF8 family.</text>
</comment>
<dbReference type="InterPro" id="IPR009072">
    <property type="entry name" value="Histone-fold"/>
</dbReference>
<evidence type="ECO:0000313" key="10">
    <source>
        <dbReference type="EMBL" id="KAJ3481166.1"/>
    </source>
</evidence>
<dbReference type="Pfam" id="PF10406">
    <property type="entry name" value="TAF8_C"/>
    <property type="match status" value="1"/>
</dbReference>
<dbReference type="PANTHER" id="PTHR46469:SF1">
    <property type="entry name" value="TRANSCRIPTION INITIATION FACTOR TFIID SUBUNIT 8"/>
    <property type="match status" value="1"/>
</dbReference>
<dbReference type="Proteomes" id="UP001212997">
    <property type="component" value="Unassembled WGS sequence"/>
</dbReference>
<protein>
    <recommendedName>
        <fullName evidence="3">Transcription initiation factor TFIID subunit 8</fullName>
    </recommendedName>
</protein>
<dbReference type="PANTHER" id="PTHR46469">
    <property type="entry name" value="TRANSCRIPTION INITIATION FACTOR TFIID SUBUNIT 8"/>
    <property type="match status" value="1"/>
</dbReference>
<dbReference type="InterPro" id="IPR019473">
    <property type="entry name" value="TFIID_su8_C"/>
</dbReference>
<dbReference type="GO" id="GO:0006367">
    <property type="term" value="P:transcription initiation at RNA polymerase II promoter"/>
    <property type="evidence" value="ECO:0007669"/>
    <property type="project" value="TreeGrafter"/>
</dbReference>
<dbReference type="AlphaFoldDB" id="A0AAD5UYL8"/>
<feature type="domain" description="Bromodomain associated" evidence="8">
    <location>
        <begin position="55"/>
        <end position="129"/>
    </location>
</feature>
<keyword evidence="11" id="KW-1185">Reference proteome</keyword>
<evidence type="ECO:0000256" key="2">
    <source>
        <dbReference type="ARBA" id="ARBA00008767"/>
    </source>
</evidence>
<evidence type="ECO:0000256" key="6">
    <source>
        <dbReference type="ARBA" id="ARBA00023242"/>
    </source>
</evidence>
<keyword evidence="5" id="KW-0804">Transcription</keyword>
<dbReference type="CDD" id="cd00076">
    <property type="entry name" value="HFD_SF"/>
    <property type="match status" value="1"/>
</dbReference>
<dbReference type="InterPro" id="IPR037818">
    <property type="entry name" value="TAF8"/>
</dbReference>
<dbReference type="Pfam" id="PF07524">
    <property type="entry name" value="Bromo_TP"/>
    <property type="match status" value="1"/>
</dbReference>
<feature type="region of interest" description="Disordered" evidence="7">
    <location>
        <begin position="148"/>
        <end position="172"/>
    </location>
</feature>
<evidence type="ECO:0000256" key="1">
    <source>
        <dbReference type="ARBA" id="ARBA00004123"/>
    </source>
</evidence>
<evidence type="ECO:0000256" key="4">
    <source>
        <dbReference type="ARBA" id="ARBA00023015"/>
    </source>
</evidence>
<dbReference type="InterPro" id="IPR006565">
    <property type="entry name" value="BTP"/>
</dbReference>
<evidence type="ECO:0000256" key="7">
    <source>
        <dbReference type="SAM" id="MobiDB-lite"/>
    </source>
</evidence>
<evidence type="ECO:0000313" key="11">
    <source>
        <dbReference type="Proteomes" id="UP001212997"/>
    </source>
</evidence>
<dbReference type="Gene3D" id="1.10.20.10">
    <property type="entry name" value="Histone, subunit A"/>
    <property type="match status" value="1"/>
</dbReference>
<keyword evidence="6" id="KW-0539">Nucleus</keyword>
<dbReference type="EMBL" id="JANAWD010000335">
    <property type="protein sequence ID" value="KAJ3481166.1"/>
    <property type="molecule type" value="Genomic_DNA"/>
</dbReference>
<comment type="caution">
    <text evidence="10">The sequence shown here is derived from an EMBL/GenBank/DDBJ whole genome shotgun (WGS) entry which is preliminary data.</text>
</comment>
<gene>
    <name evidence="10" type="ORF">NLI96_g7846</name>
</gene>
<reference evidence="10" key="1">
    <citation type="submission" date="2022-07" db="EMBL/GenBank/DDBJ databases">
        <title>Genome Sequence of Physisporinus lineatus.</title>
        <authorList>
            <person name="Buettner E."/>
        </authorList>
    </citation>
    <scope>NUCLEOTIDE SEQUENCE</scope>
    <source>
        <strain evidence="10">VT162</strain>
    </source>
</reference>
<name>A0AAD5UYL8_9APHY</name>
<evidence type="ECO:0000256" key="5">
    <source>
        <dbReference type="ARBA" id="ARBA00023163"/>
    </source>
</evidence>
<evidence type="ECO:0000259" key="8">
    <source>
        <dbReference type="Pfam" id="PF07524"/>
    </source>
</evidence>
<comment type="subcellular location">
    <subcellularLocation>
        <location evidence="1">Nucleus</location>
    </subcellularLocation>
</comment>
<dbReference type="GO" id="GO:0046982">
    <property type="term" value="F:protein heterodimerization activity"/>
    <property type="evidence" value="ECO:0007669"/>
    <property type="project" value="InterPro"/>
</dbReference>
<proteinExistence type="inferred from homology"/>